<accession>A0A0F9G0A3</accession>
<reference evidence="1" key="1">
    <citation type="journal article" date="2015" name="Nature">
        <title>Complex archaea that bridge the gap between prokaryotes and eukaryotes.</title>
        <authorList>
            <person name="Spang A."/>
            <person name="Saw J.H."/>
            <person name="Jorgensen S.L."/>
            <person name="Zaremba-Niedzwiedzka K."/>
            <person name="Martijn J."/>
            <person name="Lind A.E."/>
            <person name="van Eijk R."/>
            <person name="Schleper C."/>
            <person name="Guy L."/>
            <person name="Ettema T.J."/>
        </authorList>
    </citation>
    <scope>NUCLEOTIDE SEQUENCE</scope>
</reference>
<gene>
    <name evidence="1" type="ORF">LCGC14_2179300</name>
</gene>
<dbReference type="AlphaFoldDB" id="A0A0F9G0A3"/>
<protein>
    <submittedName>
        <fullName evidence="1">Uncharacterized protein</fullName>
    </submittedName>
</protein>
<feature type="non-terminal residue" evidence="1">
    <location>
        <position position="1"/>
    </location>
</feature>
<proteinExistence type="predicted"/>
<organism evidence="1">
    <name type="scientific">marine sediment metagenome</name>
    <dbReference type="NCBI Taxonomy" id="412755"/>
    <lineage>
        <taxon>unclassified sequences</taxon>
        <taxon>metagenomes</taxon>
        <taxon>ecological metagenomes</taxon>
    </lineage>
</organism>
<sequence>PHNYHEDDWGVVAVIAEYGEAGKKARAVLKEVKL</sequence>
<evidence type="ECO:0000313" key="1">
    <source>
        <dbReference type="EMBL" id="KKL63025.1"/>
    </source>
</evidence>
<comment type="caution">
    <text evidence="1">The sequence shown here is derived from an EMBL/GenBank/DDBJ whole genome shotgun (WGS) entry which is preliminary data.</text>
</comment>
<name>A0A0F9G0A3_9ZZZZ</name>
<dbReference type="EMBL" id="LAZR01028302">
    <property type="protein sequence ID" value="KKL63025.1"/>
    <property type="molecule type" value="Genomic_DNA"/>
</dbReference>